<dbReference type="Gene3D" id="3.40.50.1000">
    <property type="entry name" value="HAD superfamily/HAD-like"/>
    <property type="match status" value="1"/>
</dbReference>
<reference evidence="6 7" key="1">
    <citation type="journal article" date="2011" name="BMC Genomics">
        <title>Insight into cross-talk between intra-amoebal pathogens.</title>
        <authorList>
            <person name="Gimenez G."/>
            <person name="Bertelli C."/>
            <person name="Moliner C."/>
            <person name="Robert C."/>
            <person name="Raoult D."/>
            <person name="Fournier P.E."/>
            <person name="Greub G."/>
        </authorList>
    </citation>
    <scope>NUCLEOTIDE SEQUENCE [LARGE SCALE GENOMIC DNA]</scope>
    <source>
        <strain evidence="6 7">LLAP12</strain>
    </source>
</reference>
<dbReference type="GO" id="GO:0046872">
    <property type="term" value="F:metal ion binding"/>
    <property type="evidence" value="ECO:0007669"/>
    <property type="project" value="UniProtKB-KW"/>
</dbReference>
<evidence type="ECO:0008006" key="8">
    <source>
        <dbReference type="Google" id="ProtNLM"/>
    </source>
</evidence>
<protein>
    <recommendedName>
        <fullName evidence="8">5'-nucleotidase</fullName>
    </recommendedName>
</protein>
<evidence type="ECO:0000313" key="7">
    <source>
        <dbReference type="Proteomes" id="UP000002770"/>
    </source>
</evidence>
<dbReference type="eggNOG" id="COG1196">
    <property type="taxonomic scope" value="Bacteria"/>
</dbReference>
<keyword evidence="4" id="KW-0460">Magnesium</keyword>
<dbReference type="Pfam" id="PF05761">
    <property type="entry name" value="5_nucleotid"/>
    <property type="match status" value="1"/>
</dbReference>
<dbReference type="InterPro" id="IPR008380">
    <property type="entry name" value="HAD-SF_hydro_IG_5-nucl"/>
</dbReference>
<keyword evidence="3" id="KW-0378">Hydrolase</keyword>
<gene>
    <name evidence="6" type="ORF">LDG_6105</name>
</gene>
<evidence type="ECO:0000256" key="2">
    <source>
        <dbReference type="ARBA" id="ARBA00022723"/>
    </source>
</evidence>
<dbReference type="EMBL" id="JH413808">
    <property type="protein sequence ID" value="EHL31936.1"/>
    <property type="molecule type" value="Genomic_DNA"/>
</dbReference>
<evidence type="ECO:0000256" key="3">
    <source>
        <dbReference type="ARBA" id="ARBA00022801"/>
    </source>
</evidence>
<dbReference type="PANTHER" id="PTHR12103:SF15">
    <property type="entry name" value="CYTOSOLIC PURINE 5'-NUCLEOTIDASE"/>
    <property type="match status" value="1"/>
</dbReference>
<organism evidence="6 7">
    <name type="scientific">Legionella drancourtii LLAP12</name>
    <dbReference type="NCBI Taxonomy" id="658187"/>
    <lineage>
        <taxon>Bacteria</taxon>
        <taxon>Pseudomonadati</taxon>
        <taxon>Pseudomonadota</taxon>
        <taxon>Gammaproteobacteria</taxon>
        <taxon>Legionellales</taxon>
        <taxon>Legionellaceae</taxon>
        <taxon>Legionella</taxon>
    </lineage>
</organism>
<dbReference type="InterPro" id="IPR036412">
    <property type="entry name" value="HAD-like_sf"/>
</dbReference>
<dbReference type="HOGENOM" id="CLU_017845_4_1_6"/>
<evidence type="ECO:0000256" key="4">
    <source>
        <dbReference type="ARBA" id="ARBA00022842"/>
    </source>
</evidence>
<evidence type="ECO:0000313" key="6">
    <source>
        <dbReference type="EMBL" id="EHL31936.1"/>
    </source>
</evidence>
<dbReference type="InterPro" id="IPR016695">
    <property type="entry name" value="Pur_nucleotidase"/>
</dbReference>
<evidence type="ECO:0000256" key="5">
    <source>
        <dbReference type="SAM" id="Coils"/>
    </source>
</evidence>
<keyword evidence="2" id="KW-0479">Metal-binding</keyword>
<dbReference type="PANTHER" id="PTHR12103">
    <property type="entry name" value="5'-NUCLEOTIDASE DOMAIN-CONTAINING"/>
    <property type="match status" value="1"/>
</dbReference>
<keyword evidence="7" id="KW-1185">Reference proteome</keyword>
<dbReference type="InParanoid" id="G9EL47"/>
<comment type="similarity">
    <text evidence="1">Belongs to the 5'(3')-deoxyribonucleotidase family.</text>
</comment>
<dbReference type="NCBIfam" id="TIGR02244">
    <property type="entry name" value="HAD-IG-Ncltidse"/>
    <property type="match status" value="1"/>
</dbReference>
<keyword evidence="5" id="KW-0175">Coiled coil</keyword>
<dbReference type="PIRSF" id="PIRSF017434">
    <property type="entry name" value="Purine_5'-nucleotidase"/>
    <property type="match status" value="1"/>
</dbReference>
<evidence type="ECO:0000256" key="1">
    <source>
        <dbReference type="ARBA" id="ARBA00009589"/>
    </source>
</evidence>
<dbReference type="SUPFAM" id="SSF56784">
    <property type="entry name" value="HAD-like"/>
    <property type="match status" value="1"/>
</dbReference>
<dbReference type="GO" id="GO:0008253">
    <property type="term" value="F:5'-nucleotidase activity"/>
    <property type="evidence" value="ECO:0007669"/>
    <property type="project" value="TreeGrafter"/>
</dbReference>
<name>G9EL47_9GAMM</name>
<proteinExistence type="inferred from homology"/>
<sequence>MIRYHSENFESLVYQLVKEQLVAVKHYPEIIKKLNFNYRDAIRGLVVDCKNGNILKLSRYGAIRQSYHGTKLIDYAEQQRIYRSTYVDLNDPNYMAIDTAFSIAFCVLYGQLVELKDTLNDGMPNYQAIAQDVQFCVDKVHSDGSLKTIISKNLSTYVIKDRALVDGLKHFIHHGKKIFILTNSEYSYTKLLLEYAITPFLAKRESWSDLFEFVITLANKPRFFYDNLHFLAVHPATGTMTNISGPIVSGVYQGGNAKKFTEDLQVRGDEILYIGDHIYGDIVRLKKDCNWRTALVVEELGEEIAAQTKALPIEKQISEAMDVKKTLEYQYLQLHTQSIDEGSKQYSKEIQELQSQINKIDTQLTKLLKEQQTFFNPKWERVFRAGAEESYFAYQVDRFACIYMEKLSDLLECSPITYFRANRRLLAHDTEI</sequence>
<accession>G9EL47</accession>
<dbReference type="InterPro" id="IPR023214">
    <property type="entry name" value="HAD_sf"/>
</dbReference>
<feature type="coiled-coil region" evidence="5">
    <location>
        <begin position="343"/>
        <end position="370"/>
    </location>
</feature>
<dbReference type="STRING" id="658187.LDG_6105"/>
<dbReference type="Proteomes" id="UP000002770">
    <property type="component" value="Unassembled WGS sequence"/>
</dbReference>
<dbReference type="AlphaFoldDB" id="G9EL47"/>